<feature type="region of interest" description="Disordered" evidence="1">
    <location>
        <begin position="457"/>
        <end position="496"/>
    </location>
</feature>
<evidence type="ECO:0000256" key="1">
    <source>
        <dbReference type="SAM" id="MobiDB-lite"/>
    </source>
</evidence>
<dbReference type="Gene3D" id="1.10.533.10">
    <property type="entry name" value="Death Domain, Fas"/>
    <property type="match status" value="2"/>
</dbReference>
<dbReference type="Gene3D" id="2.60.220.30">
    <property type="match status" value="1"/>
</dbReference>
<reference evidence="3" key="1">
    <citation type="submission" date="2017-05" db="UniProtKB">
        <authorList>
            <consortium name="EnsemblMetazoa"/>
        </authorList>
    </citation>
    <scope>IDENTIFICATION</scope>
</reference>
<dbReference type="EnsemblMetazoa" id="Aqu2.1.27586_001">
    <property type="protein sequence ID" value="Aqu2.1.27586_001"/>
    <property type="gene ID" value="Aqu2.1.27586"/>
</dbReference>
<feature type="domain" description="Death" evidence="2">
    <location>
        <begin position="996"/>
        <end position="1064"/>
    </location>
</feature>
<accession>A0A1X7UJD7</accession>
<evidence type="ECO:0000259" key="2">
    <source>
        <dbReference type="PROSITE" id="PS50017"/>
    </source>
</evidence>
<dbReference type="GO" id="GO:0007165">
    <property type="term" value="P:signal transduction"/>
    <property type="evidence" value="ECO:0007669"/>
    <property type="project" value="InterPro"/>
</dbReference>
<dbReference type="SMART" id="SM00005">
    <property type="entry name" value="DEATH"/>
    <property type="match status" value="2"/>
</dbReference>
<feature type="domain" description="Death" evidence="2">
    <location>
        <begin position="378"/>
        <end position="450"/>
    </location>
</feature>
<evidence type="ECO:0000313" key="3">
    <source>
        <dbReference type="EnsemblMetazoa" id="Aqu2.1.27586_001"/>
    </source>
</evidence>
<dbReference type="Pfam" id="PF00531">
    <property type="entry name" value="Death"/>
    <property type="match status" value="1"/>
</dbReference>
<dbReference type="SUPFAM" id="SSF47986">
    <property type="entry name" value="DEATH domain"/>
    <property type="match status" value="2"/>
</dbReference>
<feature type="compositionally biased region" description="Basic and acidic residues" evidence="1">
    <location>
        <begin position="280"/>
        <end position="292"/>
    </location>
</feature>
<organism evidence="3">
    <name type="scientific">Amphimedon queenslandica</name>
    <name type="common">Sponge</name>
    <dbReference type="NCBI Taxonomy" id="400682"/>
    <lineage>
        <taxon>Eukaryota</taxon>
        <taxon>Metazoa</taxon>
        <taxon>Porifera</taxon>
        <taxon>Demospongiae</taxon>
        <taxon>Heteroscleromorpha</taxon>
        <taxon>Haplosclerida</taxon>
        <taxon>Niphatidae</taxon>
        <taxon>Amphimedon</taxon>
    </lineage>
</organism>
<feature type="compositionally biased region" description="Basic and acidic residues" evidence="1">
    <location>
        <begin position="480"/>
        <end position="489"/>
    </location>
</feature>
<dbReference type="InterPro" id="IPR011029">
    <property type="entry name" value="DEATH-like_dom_sf"/>
</dbReference>
<feature type="region of interest" description="Disordered" evidence="1">
    <location>
        <begin position="250"/>
        <end position="352"/>
    </location>
</feature>
<dbReference type="CDD" id="cd01670">
    <property type="entry name" value="Death"/>
    <property type="match status" value="2"/>
</dbReference>
<dbReference type="AlphaFoldDB" id="A0A1X7UJD7"/>
<protein>
    <recommendedName>
        <fullName evidence="2">Death domain-containing protein</fullName>
    </recommendedName>
</protein>
<dbReference type="InterPro" id="IPR000488">
    <property type="entry name" value="Death_dom"/>
</dbReference>
<feature type="compositionally biased region" description="Polar residues" evidence="1">
    <location>
        <begin position="316"/>
        <end position="328"/>
    </location>
</feature>
<name>A0A1X7UJD7_AMPQE</name>
<proteinExistence type="predicted"/>
<sequence length="1192" mass="136114">MKPAELRLPHHVDATNPLTKSKVALLTAKDEFFNENELHFTKNDDSVLEVDSALCKTSCNHFCSTCAAIEKSSFRDIRKRCRVAVAEKQESDGTYLFHCIIFPSQLACKKTIEEQYSQKNFVLEFSFKDMTFGDGGISLIFDPDNLEGWSRSHCGIYVDEILEDDVDYHKVMCNCKDGGDMSSKNVAELKDLEKNCLYPPRFRYKFTCMDKKAANVIVALQGSGVNFKYNINLKQPGYVPSKDISNLLTHKEEDDTSSQKPTTQKDKNHSGTEIIESNDDQQKEPTIPKDKTYLPTQATSESNDDQHKEPGIQEVKPTTNDSPTQISESNDDQQKDPTTQKDSSTQIASESNDDQKKVILTIENLAEILQVLKDGQFLPTKWFNFGLSLGLSYRECKIIEHKYQRDAEQCLRECLANWLRKDTEATWDRLTNATDQEGEASVASYITSGAAGIETNSQFPIVPDHSDDKTNESGNNTDTNHPESERPQKIEGATKSTTVELTSQKIDKKIASRVLSENITLIIKCIKEFELTELAEKFMEIRIITREEMEDFVKDVKKNTRSYRMNNIKMKQLLIQLERAVSLSLRPGEIFLWLIKILKDYDTVASQEVARKLEAEYNARIFGDMTDLIVDSSGLIHHCSQYGVTLIIPEGAVQEEETVTVHFGTCLYSSKFKFGNYIPVTPIVWVHMSQELMKLAELYLPHHVDATNPLTRSKLTLLTAKDEFFNENELHFTKNDDSVLEVDFALCKTSRNHFCSTCAGIEKSSFENIQKRCWLAVAEKQESDVTFLFHCIIFPSQLACKKTIEKHYSQDFSLDFSFKEMNFDTGAISLTFDPDHDNLKTLGWTSRHFGIYVDEISEDDVDYHKVMHCQFRDMSSKDIHKPPCQDEDTSSKDIEKLEDLEKHRRYPPRFCYEFTCIDKTAAPKVTKVIVTLQGSSVNFRYDINLKQPGYDPSQDTSNLLTHKRENDISSQNLDSLLLGCLEVIPSIFEKFQCYKKWFPFGLSLGLNPSELLSIESRYRTPVQYARAILLLWREKNKEASLESLTAALEKVCLSEAATELQHHFQVGLSLVDATPAERVSEEVISSTVPEVAHRVISEFASAIKNCGIELSFFAEKLLEKKIINDRQKKKATDEHSRCTTDERMDQLLGIIKNSVQQEGKVFDYILEILKEENTILANKLHDNMINKYEQYK</sequence>
<dbReference type="InParanoid" id="A0A1X7UJD7"/>
<dbReference type="PROSITE" id="PS50017">
    <property type="entry name" value="DEATH_DOMAIN"/>
    <property type="match status" value="2"/>
</dbReference>